<feature type="compositionally biased region" description="Basic and acidic residues" evidence="4">
    <location>
        <begin position="256"/>
        <end position="289"/>
    </location>
</feature>
<keyword evidence="1" id="KW-0813">Transport</keyword>
<name>A0A848DMY2_9PSEU</name>
<evidence type="ECO:0000256" key="3">
    <source>
        <dbReference type="ARBA" id="ARBA00022840"/>
    </source>
</evidence>
<dbReference type="EMBL" id="JAAXKZ010000086">
    <property type="protein sequence ID" value="NMH93893.1"/>
    <property type="molecule type" value="Genomic_DNA"/>
</dbReference>
<dbReference type="InterPro" id="IPR050166">
    <property type="entry name" value="ABC_transporter_ATP-bind"/>
</dbReference>
<dbReference type="Pfam" id="PF00005">
    <property type="entry name" value="ABC_tran"/>
    <property type="match status" value="1"/>
</dbReference>
<dbReference type="InterPro" id="IPR027417">
    <property type="entry name" value="P-loop_NTPase"/>
</dbReference>
<dbReference type="PANTHER" id="PTHR42788:SF2">
    <property type="entry name" value="ABC TRANSPORTER ATP-BINDING PROTEIN"/>
    <property type="match status" value="1"/>
</dbReference>
<dbReference type="PANTHER" id="PTHR42788">
    <property type="entry name" value="TAURINE IMPORT ATP-BINDING PROTEIN-RELATED"/>
    <property type="match status" value="1"/>
</dbReference>
<keyword evidence="7" id="KW-1185">Reference proteome</keyword>
<proteinExistence type="predicted"/>
<dbReference type="Proteomes" id="UP000586918">
    <property type="component" value="Unassembled WGS sequence"/>
</dbReference>
<feature type="region of interest" description="Disordered" evidence="4">
    <location>
        <begin position="250"/>
        <end position="289"/>
    </location>
</feature>
<comment type="caution">
    <text evidence="6">The sequence shown here is derived from an EMBL/GenBank/DDBJ whole genome shotgun (WGS) entry which is preliminary data.</text>
</comment>
<dbReference type="Gene3D" id="3.40.50.300">
    <property type="entry name" value="P-loop containing nucleotide triphosphate hydrolases"/>
    <property type="match status" value="1"/>
</dbReference>
<evidence type="ECO:0000313" key="6">
    <source>
        <dbReference type="EMBL" id="NMH93893.1"/>
    </source>
</evidence>
<feature type="domain" description="ABC transporter" evidence="5">
    <location>
        <begin position="10"/>
        <end position="235"/>
    </location>
</feature>
<dbReference type="GO" id="GO:0016887">
    <property type="term" value="F:ATP hydrolysis activity"/>
    <property type="evidence" value="ECO:0007669"/>
    <property type="project" value="InterPro"/>
</dbReference>
<keyword evidence="2" id="KW-0547">Nucleotide-binding</keyword>
<evidence type="ECO:0000256" key="1">
    <source>
        <dbReference type="ARBA" id="ARBA00022448"/>
    </source>
</evidence>
<dbReference type="InterPro" id="IPR003593">
    <property type="entry name" value="AAA+_ATPase"/>
</dbReference>
<dbReference type="PROSITE" id="PS00211">
    <property type="entry name" value="ABC_TRANSPORTER_1"/>
    <property type="match status" value="1"/>
</dbReference>
<evidence type="ECO:0000313" key="7">
    <source>
        <dbReference type="Proteomes" id="UP000586918"/>
    </source>
</evidence>
<evidence type="ECO:0000256" key="2">
    <source>
        <dbReference type="ARBA" id="ARBA00022741"/>
    </source>
</evidence>
<dbReference type="CDD" id="cd03293">
    <property type="entry name" value="ABC_NrtD_SsuB_transporters"/>
    <property type="match status" value="1"/>
</dbReference>
<dbReference type="SUPFAM" id="SSF52540">
    <property type="entry name" value="P-loop containing nucleoside triphosphate hydrolases"/>
    <property type="match status" value="1"/>
</dbReference>
<accession>A0A848DMY2</accession>
<dbReference type="GO" id="GO:0005524">
    <property type="term" value="F:ATP binding"/>
    <property type="evidence" value="ECO:0007669"/>
    <property type="project" value="UniProtKB-KW"/>
</dbReference>
<dbReference type="AlphaFoldDB" id="A0A848DMY2"/>
<evidence type="ECO:0000256" key="4">
    <source>
        <dbReference type="SAM" id="MobiDB-lite"/>
    </source>
</evidence>
<dbReference type="InterPro" id="IPR003439">
    <property type="entry name" value="ABC_transporter-like_ATP-bd"/>
</dbReference>
<protein>
    <submittedName>
        <fullName evidence="6">ABC transporter ATP-binding protein</fullName>
    </submittedName>
</protein>
<dbReference type="InterPro" id="IPR017871">
    <property type="entry name" value="ABC_transporter-like_CS"/>
</dbReference>
<organism evidence="6 7">
    <name type="scientific">Pseudonocardia bannensis</name>
    <dbReference type="NCBI Taxonomy" id="630973"/>
    <lineage>
        <taxon>Bacteria</taxon>
        <taxon>Bacillati</taxon>
        <taxon>Actinomycetota</taxon>
        <taxon>Actinomycetes</taxon>
        <taxon>Pseudonocardiales</taxon>
        <taxon>Pseudonocardiaceae</taxon>
        <taxon>Pseudonocardia</taxon>
    </lineage>
</organism>
<keyword evidence="3 6" id="KW-0067">ATP-binding</keyword>
<dbReference type="SMART" id="SM00382">
    <property type="entry name" value="AAA"/>
    <property type="match status" value="1"/>
</dbReference>
<reference evidence="6 7" key="1">
    <citation type="submission" date="2020-04" db="EMBL/GenBank/DDBJ databases">
        <authorList>
            <person name="Klaysubun C."/>
            <person name="Duangmal K."/>
            <person name="Lipun K."/>
        </authorList>
    </citation>
    <scope>NUCLEOTIDE SEQUENCE [LARGE SCALE GENOMIC DNA]</scope>
    <source>
        <strain evidence="6 7">DSM 45300</strain>
    </source>
</reference>
<sequence>MPRSAGVREVRVEGLAKTYGTLPVLADVSLRAAPGDFISIIGPSGCGKSTLFNILAGLAAPDAGQVLVDGAPAEGRTFGYMPQKDLLFPWRTILDNAALGLEVAGMRRRAARDRARPLFEPFGLAGFERAHPFELSGGMRQRAALLRTVVQDREVLLLDEPFGALDSLTRTGMQEWLEGVRARFGWTVLLITHDIREAVFLSDRVVVLGPRPARVRRVVEIALPRPRTVEMVTCPGFAAAEAELLAALREPAVEPGLREPDPREPAQQEPELREPDGEVHAGPDRSGRP</sequence>
<dbReference type="PROSITE" id="PS50893">
    <property type="entry name" value="ABC_TRANSPORTER_2"/>
    <property type="match status" value="1"/>
</dbReference>
<gene>
    <name evidence="6" type="ORF">HF519_20410</name>
</gene>
<evidence type="ECO:0000259" key="5">
    <source>
        <dbReference type="PROSITE" id="PS50893"/>
    </source>
</evidence>